<gene>
    <name evidence="2" type="ORF">UU49_C0039G0002</name>
</gene>
<reference evidence="2 3" key="1">
    <citation type="journal article" date="2015" name="Nature">
        <title>rRNA introns, odd ribosomes, and small enigmatic genomes across a large radiation of phyla.</title>
        <authorList>
            <person name="Brown C.T."/>
            <person name="Hug L.A."/>
            <person name="Thomas B.C."/>
            <person name="Sharon I."/>
            <person name="Castelle C.J."/>
            <person name="Singh A."/>
            <person name="Wilkins M.J."/>
            <person name="Williams K.H."/>
            <person name="Banfield J.F."/>
        </authorList>
    </citation>
    <scope>NUCLEOTIDE SEQUENCE [LARGE SCALE GENOMIC DNA]</scope>
</reference>
<feature type="region of interest" description="Disordered" evidence="1">
    <location>
        <begin position="1"/>
        <end position="24"/>
    </location>
</feature>
<dbReference type="STRING" id="1619048.UU49_C0039G0002"/>
<proteinExistence type="predicted"/>
<protein>
    <submittedName>
        <fullName evidence="2">Uncharacterized protein</fullName>
    </submittedName>
</protein>
<organism evidence="2 3">
    <name type="scientific">Candidatus Magasanikbacteria bacterium GW2011_GWC2_41_17</name>
    <dbReference type="NCBI Taxonomy" id="1619048"/>
    <lineage>
        <taxon>Bacteria</taxon>
        <taxon>Candidatus Magasanikiibacteriota</taxon>
    </lineage>
</organism>
<evidence type="ECO:0000256" key="1">
    <source>
        <dbReference type="SAM" id="MobiDB-lite"/>
    </source>
</evidence>
<dbReference type="AlphaFoldDB" id="A0A0G0XJ54"/>
<dbReference type="Proteomes" id="UP000034108">
    <property type="component" value="Unassembled WGS sequence"/>
</dbReference>
<comment type="caution">
    <text evidence="2">The sequence shown here is derived from an EMBL/GenBank/DDBJ whole genome shotgun (WGS) entry which is preliminary data.</text>
</comment>
<sequence length="208" mass="22707">MKNDRESGASGQVATPVESETKLPDIVLVDDDGKEIKVPGSLIGKWLPLVGKVDKYSIENNHDLLEGLKAGWFKKDGTLSDAGEAEASRRAGATKEAGEKMGWSFKTQEANKEAEIKKARKGFLGTIQRKVGGLNEKKSGDPKEQVRTALAKYGYTGDSELKRINGGGNYSLRFFNTDGQAEEDQVFVGNMSKLLDYIDGHVGRILKK</sequence>
<accession>A0A0G0XJ54</accession>
<name>A0A0G0XJ54_9BACT</name>
<evidence type="ECO:0000313" key="2">
    <source>
        <dbReference type="EMBL" id="KKR96825.1"/>
    </source>
</evidence>
<dbReference type="EMBL" id="LCAV01000039">
    <property type="protein sequence ID" value="KKR96825.1"/>
    <property type="molecule type" value="Genomic_DNA"/>
</dbReference>
<evidence type="ECO:0000313" key="3">
    <source>
        <dbReference type="Proteomes" id="UP000034108"/>
    </source>
</evidence>